<dbReference type="GO" id="GO:0050566">
    <property type="term" value="F:asparaginyl-tRNA synthase (glutamine-hydrolyzing) activity"/>
    <property type="evidence" value="ECO:0007669"/>
    <property type="project" value="RHEA"/>
</dbReference>
<organism evidence="2 3">
    <name type="scientific">Microvirgula aerodenitrificans</name>
    <dbReference type="NCBI Taxonomy" id="57480"/>
    <lineage>
        <taxon>Bacteria</taxon>
        <taxon>Pseudomonadati</taxon>
        <taxon>Pseudomonadota</taxon>
        <taxon>Betaproteobacteria</taxon>
        <taxon>Neisseriales</taxon>
        <taxon>Aquaspirillaceae</taxon>
        <taxon>Microvirgula</taxon>
    </lineage>
</organism>
<protein>
    <recommendedName>
        <fullName evidence="1">Aspartyl/glutamyl-tRNA(Asn/Gln) amidotransferase subunit C</fullName>
        <shortName evidence="1">Asp/Glu-ADT subunit C</shortName>
        <ecNumber evidence="1">6.3.5.-</ecNumber>
    </recommendedName>
</protein>
<dbReference type="GO" id="GO:0006412">
    <property type="term" value="P:translation"/>
    <property type="evidence" value="ECO:0007669"/>
    <property type="project" value="UniProtKB-UniRule"/>
</dbReference>
<dbReference type="SUPFAM" id="SSF141000">
    <property type="entry name" value="Glu-tRNAGln amidotransferase C subunit"/>
    <property type="match status" value="1"/>
</dbReference>
<dbReference type="EMBL" id="CP028519">
    <property type="protein sequence ID" value="AVY93520.1"/>
    <property type="molecule type" value="Genomic_DNA"/>
</dbReference>
<accession>A0A2S0P7Z9</accession>
<dbReference type="GO" id="GO:0016740">
    <property type="term" value="F:transferase activity"/>
    <property type="evidence" value="ECO:0007669"/>
    <property type="project" value="UniProtKB-KW"/>
</dbReference>
<dbReference type="GO" id="GO:0070681">
    <property type="term" value="P:glutaminyl-tRNAGln biosynthesis via transamidation"/>
    <property type="evidence" value="ECO:0007669"/>
    <property type="project" value="TreeGrafter"/>
</dbReference>
<dbReference type="EC" id="6.3.5.-" evidence="1"/>
<keyword evidence="1" id="KW-0436">Ligase</keyword>
<evidence type="ECO:0000313" key="2">
    <source>
        <dbReference type="EMBL" id="AVY93520.1"/>
    </source>
</evidence>
<dbReference type="InterPro" id="IPR036113">
    <property type="entry name" value="Asp/Glu-ADT_sf_sub_c"/>
</dbReference>
<evidence type="ECO:0000313" key="3">
    <source>
        <dbReference type="Proteomes" id="UP000244173"/>
    </source>
</evidence>
<proteinExistence type="inferred from homology"/>
<comment type="function">
    <text evidence="1">Allows the formation of correctly charged Asn-tRNA(Asn) or Gln-tRNA(Gln) through the transamidation of misacylated Asp-tRNA(Asn) or Glu-tRNA(Gln) in organisms which lack either or both of asparaginyl-tRNA or glutaminyl-tRNA synthetases. The reaction takes place in the presence of glutamine and ATP through an activated phospho-Asp-tRNA(Asn) or phospho-Glu-tRNA(Gln).</text>
</comment>
<keyword evidence="1" id="KW-0648">Protein biosynthesis</keyword>
<comment type="catalytic activity">
    <reaction evidence="1">
        <text>L-glutamyl-tRNA(Gln) + L-glutamine + ATP + H2O = L-glutaminyl-tRNA(Gln) + L-glutamate + ADP + phosphate + H(+)</text>
        <dbReference type="Rhea" id="RHEA:17521"/>
        <dbReference type="Rhea" id="RHEA-COMP:9681"/>
        <dbReference type="Rhea" id="RHEA-COMP:9684"/>
        <dbReference type="ChEBI" id="CHEBI:15377"/>
        <dbReference type="ChEBI" id="CHEBI:15378"/>
        <dbReference type="ChEBI" id="CHEBI:29985"/>
        <dbReference type="ChEBI" id="CHEBI:30616"/>
        <dbReference type="ChEBI" id="CHEBI:43474"/>
        <dbReference type="ChEBI" id="CHEBI:58359"/>
        <dbReference type="ChEBI" id="CHEBI:78520"/>
        <dbReference type="ChEBI" id="CHEBI:78521"/>
        <dbReference type="ChEBI" id="CHEBI:456216"/>
    </reaction>
</comment>
<comment type="catalytic activity">
    <reaction evidence="1">
        <text>L-aspartyl-tRNA(Asn) + L-glutamine + ATP + H2O = L-asparaginyl-tRNA(Asn) + L-glutamate + ADP + phosphate + 2 H(+)</text>
        <dbReference type="Rhea" id="RHEA:14513"/>
        <dbReference type="Rhea" id="RHEA-COMP:9674"/>
        <dbReference type="Rhea" id="RHEA-COMP:9677"/>
        <dbReference type="ChEBI" id="CHEBI:15377"/>
        <dbReference type="ChEBI" id="CHEBI:15378"/>
        <dbReference type="ChEBI" id="CHEBI:29985"/>
        <dbReference type="ChEBI" id="CHEBI:30616"/>
        <dbReference type="ChEBI" id="CHEBI:43474"/>
        <dbReference type="ChEBI" id="CHEBI:58359"/>
        <dbReference type="ChEBI" id="CHEBI:78515"/>
        <dbReference type="ChEBI" id="CHEBI:78516"/>
        <dbReference type="ChEBI" id="CHEBI:456216"/>
    </reaction>
</comment>
<dbReference type="Gene3D" id="1.10.20.60">
    <property type="entry name" value="Glu-tRNAGln amidotransferase C subunit, N-terminal domain"/>
    <property type="match status" value="1"/>
</dbReference>
<keyword evidence="3" id="KW-1185">Reference proteome</keyword>
<dbReference type="KEGG" id="maer:DAI18_05270"/>
<dbReference type="InterPro" id="IPR003837">
    <property type="entry name" value="GatC"/>
</dbReference>
<dbReference type="PANTHER" id="PTHR15004:SF0">
    <property type="entry name" value="GLUTAMYL-TRNA(GLN) AMIDOTRANSFERASE SUBUNIT C, MITOCHONDRIAL"/>
    <property type="match status" value="1"/>
</dbReference>
<dbReference type="HAMAP" id="MF_00122">
    <property type="entry name" value="GatC"/>
    <property type="match status" value="1"/>
</dbReference>
<dbReference type="NCBIfam" id="TIGR00135">
    <property type="entry name" value="gatC"/>
    <property type="match status" value="1"/>
</dbReference>
<dbReference type="GO" id="GO:0050567">
    <property type="term" value="F:glutaminyl-tRNA synthase (glutamine-hydrolyzing) activity"/>
    <property type="evidence" value="ECO:0007669"/>
    <property type="project" value="UniProtKB-UniRule"/>
</dbReference>
<dbReference type="GO" id="GO:0006450">
    <property type="term" value="P:regulation of translational fidelity"/>
    <property type="evidence" value="ECO:0007669"/>
    <property type="project" value="InterPro"/>
</dbReference>
<dbReference type="AlphaFoldDB" id="A0A2S0P7Z9"/>
<keyword evidence="1" id="KW-0067">ATP-binding</keyword>
<dbReference type="STRING" id="1122240.GCA_000620105_01110"/>
<name>A0A2S0P7Z9_9NEIS</name>
<dbReference type="GO" id="GO:0005524">
    <property type="term" value="F:ATP binding"/>
    <property type="evidence" value="ECO:0007669"/>
    <property type="project" value="UniProtKB-KW"/>
</dbReference>
<dbReference type="Pfam" id="PF02686">
    <property type="entry name" value="GatC"/>
    <property type="match status" value="1"/>
</dbReference>
<evidence type="ECO:0000256" key="1">
    <source>
        <dbReference type="HAMAP-Rule" id="MF_00122"/>
    </source>
</evidence>
<keyword evidence="2" id="KW-0808">Transferase</keyword>
<sequence>MALTTEDVTRIARLARLRVSDEERMAVQGQLNGILGLIEAMRAVDTEGVEPMAHPQDVSLRLRADVVTETDHRDAFQAVAPQVEAGLYLVPKVIE</sequence>
<dbReference type="Proteomes" id="UP000244173">
    <property type="component" value="Chromosome"/>
</dbReference>
<comment type="similarity">
    <text evidence="1">Belongs to the GatC family.</text>
</comment>
<dbReference type="RefSeq" id="WP_028498498.1">
    <property type="nucleotide sequence ID" value="NZ_CALFSO010000075.1"/>
</dbReference>
<comment type="subunit">
    <text evidence="1">Heterotrimer of A, B and C subunits.</text>
</comment>
<reference evidence="2 3" key="1">
    <citation type="submission" date="2018-04" db="EMBL/GenBank/DDBJ databases">
        <title>Denitrifier Microvirgula.</title>
        <authorList>
            <person name="Anderson E."/>
            <person name="Jang J."/>
            <person name="Ishii S."/>
        </authorList>
    </citation>
    <scope>NUCLEOTIDE SEQUENCE [LARGE SCALE GENOMIC DNA]</scope>
    <source>
        <strain evidence="2 3">BE2.4</strain>
    </source>
</reference>
<dbReference type="OrthoDB" id="9794326at2"/>
<keyword evidence="1" id="KW-0547">Nucleotide-binding</keyword>
<dbReference type="PANTHER" id="PTHR15004">
    <property type="entry name" value="GLUTAMYL-TRNA(GLN) AMIDOTRANSFERASE SUBUNIT C, MITOCHONDRIAL"/>
    <property type="match status" value="1"/>
</dbReference>
<gene>
    <name evidence="1" type="primary">gatC</name>
    <name evidence="2" type="ORF">DAI18_05270</name>
</gene>